<dbReference type="EMBL" id="JARKHS020006527">
    <property type="protein sequence ID" value="KAK8782580.1"/>
    <property type="molecule type" value="Genomic_DNA"/>
</dbReference>
<organism evidence="3 4">
    <name type="scientific">Amblyomma americanum</name>
    <name type="common">Lone star tick</name>
    <dbReference type="NCBI Taxonomy" id="6943"/>
    <lineage>
        <taxon>Eukaryota</taxon>
        <taxon>Metazoa</taxon>
        <taxon>Ecdysozoa</taxon>
        <taxon>Arthropoda</taxon>
        <taxon>Chelicerata</taxon>
        <taxon>Arachnida</taxon>
        <taxon>Acari</taxon>
        <taxon>Parasitiformes</taxon>
        <taxon>Ixodida</taxon>
        <taxon>Ixodoidea</taxon>
        <taxon>Ixodidae</taxon>
        <taxon>Amblyomminae</taxon>
        <taxon>Amblyomma</taxon>
    </lineage>
</organism>
<evidence type="ECO:0000313" key="4">
    <source>
        <dbReference type="Proteomes" id="UP001321473"/>
    </source>
</evidence>
<comment type="caution">
    <text evidence="3">The sequence shown here is derived from an EMBL/GenBank/DDBJ whole genome shotgun (WGS) entry which is preliminary data.</text>
</comment>
<dbReference type="Proteomes" id="UP001321473">
    <property type="component" value="Unassembled WGS sequence"/>
</dbReference>
<dbReference type="Gene3D" id="3.30.470.20">
    <property type="entry name" value="ATP-grasp fold, B domain"/>
    <property type="match status" value="1"/>
</dbReference>
<dbReference type="InterPro" id="IPR002192">
    <property type="entry name" value="PPDK_AMP/ATP-bd"/>
</dbReference>
<dbReference type="InterPro" id="IPR051549">
    <property type="entry name" value="PEP_Utilizing_Enz"/>
</dbReference>
<sequence>MFSLADRKHSEAGGSTTQESDVHVKVGLIWSTVSHTLEMPTELCPSHLASNMAKLPLVKMLRNINKLVDDLDGHDQAGMMAGELTVGGQTKETCLWGYKVRTQGRIADDPQKQEHHFGYLEDGDMYHLVYSSNYGGQNGISYGSVYSPSSIMQPLTKSLLGTQHLKESGRGRLHVKSHAAVLALNVKCRLPSLSLEGKDRSSQVELTMIDLECDKAKGSGLVMSERTQGPPTRLPTGKFRHKIVQETDVPVAAPLVSDIHDACSKVPELTGGKGSSLAVLQAIATELGTFSVPRGFVVTTKSYELLASNKEFKKLLQEIENSRTGNDGASLLKEACSRVVAAIEDLEMPEEVHRAITEKLAKFPADTRFAVRSSALGEDSEDMSAAGQMTTLLGLEGQEKILRGVVRCWASQFSFTNVNYKRQYGQPLDVPMAVVVQELVDASSAGVMFTCDPLTGNPALITVTANYGLGESVVSASAEPDTFVLKRVGEERPHIESLQLGRKSVYTASSGSGGVVTLTVEAEKAQAVCISHEDVERLAHIGVQIEKTYTTPQDIEWAIRDNNFFMLQCRPVTTIFRESDCEMIHEFDNGLKSGKEILSKANLAEVLPGATSPLSLSFLRVPFEGYCREEGTKPVLAYNPDPTQYVPLWMPVHRYNYFLWFSDV</sequence>
<gene>
    <name evidence="3" type="ORF">V5799_016079</name>
</gene>
<protein>
    <recommendedName>
        <fullName evidence="2">Pyruvate phosphate dikinase AMP/ATP-binding domain-containing protein</fullName>
    </recommendedName>
</protein>
<proteinExistence type="inferred from homology"/>
<dbReference type="Pfam" id="PF01326">
    <property type="entry name" value="PPDK_N"/>
    <property type="match status" value="1"/>
</dbReference>
<dbReference type="SUPFAM" id="SSF56059">
    <property type="entry name" value="Glutathione synthetase ATP-binding domain-like"/>
    <property type="match status" value="1"/>
</dbReference>
<dbReference type="InterPro" id="IPR013815">
    <property type="entry name" value="ATP_grasp_subdomain_1"/>
</dbReference>
<keyword evidence="4" id="KW-1185">Reference proteome</keyword>
<evidence type="ECO:0000256" key="1">
    <source>
        <dbReference type="ARBA" id="ARBA00007837"/>
    </source>
</evidence>
<dbReference type="GO" id="GO:0005524">
    <property type="term" value="F:ATP binding"/>
    <property type="evidence" value="ECO:0007669"/>
    <property type="project" value="InterPro"/>
</dbReference>
<dbReference type="PANTHER" id="PTHR43615:SF1">
    <property type="entry name" value="PPDK_N DOMAIN-CONTAINING PROTEIN"/>
    <property type="match status" value="1"/>
</dbReference>
<dbReference type="GO" id="GO:0016301">
    <property type="term" value="F:kinase activity"/>
    <property type="evidence" value="ECO:0007669"/>
    <property type="project" value="InterPro"/>
</dbReference>
<accession>A0AAQ4F627</accession>
<feature type="domain" description="Pyruvate phosphate dikinase AMP/ATP-binding" evidence="2">
    <location>
        <begin position="269"/>
        <end position="582"/>
    </location>
</feature>
<reference evidence="3 4" key="1">
    <citation type="journal article" date="2023" name="Arcadia Sci">
        <title>De novo assembly of a long-read Amblyomma americanum tick genome.</title>
        <authorList>
            <person name="Chou S."/>
            <person name="Poskanzer K.E."/>
            <person name="Rollins M."/>
            <person name="Thuy-Boun P.S."/>
        </authorList>
    </citation>
    <scope>NUCLEOTIDE SEQUENCE [LARGE SCALE GENOMIC DNA]</scope>
    <source>
        <strain evidence="3">F_SG_1</strain>
        <tissue evidence="3">Salivary glands</tissue>
    </source>
</reference>
<evidence type="ECO:0000259" key="2">
    <source>
        <dbReference type="Pfam" id="PF01326"/>
    </source>
</evidence>
<comment type="similarity">
    <text evidence="1">Belongs to the PEP-utilizing enzyme family.</text>
</comment>
<dbReference type="AlphaFoldDB" id="A0AAQ4F627"/>
<feature type="non-terminal residue" evidence="3">
    <location>
        <position position="664"/>
    </location>
</feature>
<evidence type="ECO:0000313" key="3">
    <source>
        <dbReference type="EMBL" id="KAK8782580.1"/>
    </source>
</evidence>
<dbReference type="PANTHER" id="PTHR43615">
    <property type="entry name" value="PHOSPHOENOLPYRUVATE SYNTHASE-RELATED"/>
    <property type="match status" value="1"/>
</dbReference>
<dbReference type="Gene3D" id="3.30.1490.20">
    <property type="entry name" value="ATP-grasp fold, A domain"/>
    <property type="match status" value="1"/>
</dbReference>
<name>A0AAQ4F627_AMBAM</name>